<feature type="compositionally biased region" description="Gly residues" evidence="1">
    <location>
        <begin position="42"/>
        <end position="74"/>
    </location>
</feature>
<dbReference type="AlphaFoldDB" id="A0A6J4L447"/>
<dbReference type="InterPro" id="IPR006311">
    <property type="entry name" value="TAT_signal"/>
</dbReference>
<sequence length="74" mass="6842">MSRTRPSRRSAAVTAVLALGVTLALGAAPASALSTKTKSGGSLSGGSLNGGSLNGGSLNGGSLNGGSLNGGSLN</sequence>
<proteinExistence type="predicted"/>
<evidence type="ECO:0000256" key="2">
    <source>
        <dbReference type="SAM" id="SignalP"/>
    </source>
</evidence>
<feature type="chain" id="PRO_5026823681" evidence="2">
    <location>
        <begin position="33"/>
        <end position="74"/>
    </location>
</feature>
<reference evidence="3" key="1">
    <citation type="submission" date="2020-02" db="EMBL/GenBank/DDBJ databases">
        <authorList>
            <person name="Meier V. D."/>
        </authorList>
    </citation>
    <scope>NUCLEOTIDE SEQUENCE</scope>
    <source>
        <strain evidence="3">AVDCRST_MAG07</strain>
    </source>
</reference>
<protein>
    <submittedName>
        <fullName evidence="3">Cytochrome c heme lyase subunit CcmH</fullName>
    </submittedName>
</protein>
<dbReference type="EMBL" id="CADCUB010000069">
    <property type="protein sequence ID" value="CAA9323430.1"/>
    <property type="molecule type" value="Genomic_DNA"/>
</dbReference>
<dbReference type="GO" id="GO:0016829">
    <property type="term" value="F:lyase activity"/>
    <property type="evidence" value="ECO:0007669"/>
    <property type="project" value="UniProtKB-KW"/>
</dbReference>
<gene>
    <name evidence="3" type="ORF">AVDCRST_MAG07-1335</name>
</gene>
<feature type="region of interest" description="Disordered" evidence="1">
    <location>
        <begin position="33"/>
        <end position="74"/>
    </location>
</feature>
<keyword evidence="2" id="KW-0732">Signal</keyword>
<name>A0A6J4L447_9ACTN</name>
<keyword evidence="3" id="KW-0456">Lyase</keyword>
<evidence type="ECO:0000256" key="1">
    <source>
        <dbReference type="SAM" id="MobiDB-lite"/>
    </source>
</evidence>
<dbReference type="PROSITE" id="PS51318">
    <property type="entry name" value="TAT"/>
    <property type="match status" value="1"/>
</dbReference>
<evidence type="ECO:0000313" key="3">
    <source>
        <dbReference type="EMBL" id="CAA9323430.1"/>
    </source>
</evidence>
<organism evidence="3">
    <name type="scientific">uncultured Frankineae bacterium</name>
    <dbReference type="NCBI Taxonomy" id="437475"/>
    <lineage>
        <taxon>Bacteria</taxon>
        <taxon>Bacillati</taxon>
        <taxon>Actinomycetota</taxon>
        <taxon>Actinomycetes</taxon>
        <taxon>Frankiales</taxon>
        <taxon>environmental samples</taxon>
    </lineage>
</organism>
<feature type="signal peptide" evidence="2">
    <location>
        <begin position="1"/>
        <end position="32"/>
    </location>
</feature>
<accession>A0A6J4L447</accession>